<dbReference type="GO" id="GO:0008360">
    <property type="term" value="P:regulation of cell shape"/>
    <property type="evidence" value="ECO:0007669"/>
    <property type="project" value="UniProtKB-KW"/>
</dbReference>
<dbReference type="Pfam" id="PF01565">
    <property type="entry name" value="FAD_binding_4"/>
    <property type="match status" value="1"/>
</dbReference>
<dbReference type="PROSITE" id="PS51387">
    <property type="entry name" value="FAD_PCMH"/>
    <property type="match status" value="1"/>
</dbReference>
<keyword evidence="6" id="KW-0963">Cytoplasm</keyword>
<name>A0A5A7QDV5_STRAF</name>
<dbReference type="Proteomes" id="UP000325081">
    <property type="component" value="Unassembled WGS sequence"/>
</dbReference>
<evidence type="ECO:0000256" key="13">
    <source>
        <dbReference type="ARBA" id="ARBA00023002"/>
    </source>
</evidence>
<keyword evidence="13" id="KW-0560">Oxidoreductase</keyword>
<comment type="subcellular location">
    <subcellularLocation>
        <location evidence="3">Cytoplasm</location>
    </subcellularLocation>
</comment>
<dbReference type="InterPro" id="IPR016169">
    <property type="entry name" value="FAD-bd_PCMH_sub2"/>
</dbReference>
<organism evidence="18 19">
    <name type="scientific">Striga asiatica</name>
    <name type="common">Asiatic witchweed</name>
    <name type="synonym">Buchnera asiatica</name>
    <dbReference type="NCBI Taxonomy" id="4170"/>
    <lineage>
        <taxon>Eukaryota</taxon>
        <taxon>Viridiplantae</taxon>
        <taxon>Streptophyta</taxon>
        <taxon>Embryophyta</taxon>
        <taxon>Tracheophyta</taxon>
        <taxon>Spermatophyta</taxon>
        <taxon>Magnoliopsida</taxon>
        <taxon>eudicotyledons</taxon>
        <taxon>Gunneridae</taxon>
        <taxon>Pentapetalae</taxon>
        <taxon>asterids</taxon>
        <taxon>lamiids</taxon>
        <taxon>Lamiales</taxon>
        <taxon>Orobanchaceae</taxon>
        <taxon>Buchnereae</taxon>
        <taxon>Striga</taxon>
    </lineage>
</organism>
<dbReference type="Gene3D" id="3.30.43.10">
    <property type="entry name" value="Uridine Diphospho-n-acetylenolpyruvylglucosamine Reductase, domain 2"/>
    <property type="match status" value="1"/>
</dbReference>
<dbReference type="GO" id="GO:0008762">
    <property type="term" value="F:UDP-N-acetylmuramate dehydrogenase activity"/>
    <property type="evidence" value="ECO:0007669"/>
    <property type="project" value="UniProtKB-EC"/>
</dbReference>
<dbReference type="InterPro" id="IPR016166">
    <property type="entry name" value="FAD-bd_PCMH"/>
</dbReference>
<comment type="cofactor">
    <cofactor evidence="1">
        <name>FAD</name>
        <dbReference type="ChEBI" id="CHEBI:57692"/>
    </cofactor>
</comment>
<evidence type="ECO:0000256" key="11">
    <source>
        <dbReference type="ARBA" id="ARBA00022960"/>
    </source>
</evidence>
<dbReference type="InterPro" id="IPR016167">
    <property type="entry name" value="FAD-bd_PCMH_sub1"/>
</dbReference>
<keyword evidence="12" id="KW-0573">Peptidoglycan synthesis</keyword>
<evidence type="ECO:0000256" key="1">
    <source>
        <dbReference type="ARBA" id="ARBA00001974"/>
    </source>
</evidence>
<dbReference type="GO" id="GO:0051301">
    <property type="term" value="P:cell division"/>
    <property type="evidence" value="ECO:0007669"/>
    <property type="project" value="UniProtKB-KW"/>
</dbReference>
<evidence type="ECO:0000256" key="6">
    <source>
        <dbReference type="ARBA" id="ARBA00022490"/>
    </source>
</evidence>
<reference evidence="19" key="1">
    <citation type="journal article" date="2019" name="Curr. Biol.">
        <title>Genome Sequence of Striga asiatica Provides Insight into the Evolution of Plant Parasitism.</title>
        <authorList>
            <person name="Yoshida S."/>
            <person name="Kim S."/>
            <person name="Wafula E.K."/>
            <person name="Tanskanen J."/>
            <person name="Kim Y.M."/>
            <person name="Honaas L."/>
            <person name="Yang Z."/>
            <person name="Spallek T."/>
            <person name="Conn C.E."/>
            <person name="Ichihashi Y."/>
            <person name="Cheong K."/>
            <person name="Cui S."/>
            <person name="Der J.P."/>
            <person name="Gundlach H."/>
            <person name="Jiao Y."/>
            <person name="Hori C."/>
            <person name="Ishida J.K."/>
            <person name="Kasahara H."/>
            <person name="Kiba T."/>
            <person name="Kim M.S."/>
            <person name="Koo N."/>
            <person name="Laohavisit A."/>
            <person name="Lee Y.H."/>
            <person name="Lumba S."/>
            <person name="McCourt P."/>
            <person name="Mortimer J.C."/>
            <person name="Mutuku J.M."/>
            <person name="Nomura T."/>
            <person name="Sasaki-Sekimoto Y."/>
            <person name="Seto Y."/>
            <person name="Wang Y."/>
            <person name="Wakatake T."/>
            <person name="Sakakibara H."/>
            <person name="Demura T."/>
            <person name="Yamaguchi S."/>
            <person name="Yoneyama K."/>
            <person name="Manabe R.I."/>
            <person name="Nelson D.C."/>
            <person name="Schulman A.H."/>
            <person name="Timko M.P."/>
            <person name="dePamphilis C.W."/>
            <person name="Choi D."/>
            <person name="Shirasu K."/>
        </authorList>
    </citation>
    <scope>NUCLEOTIDE SEQUENCE [LARGE SCALE GENOMIC DNA]</scope>
    <source>
        <strain evidence="19">cv. UVA1</strain>
    </source>
</reference>
<comment type="pathway">
    <text evidence="4">Cell wall biogenesis; peptidoglycan biosynthesis.</text>
</comment>
<evidence type="ECO:0000313" key="18">
    <source>
        <dbReference type="EMBL" id="GER42557.1"/>
    </source>
</evidence>
<dbReference type="AlphaFoldDB" id="A0A5A7QDV5"/>
<keyword evidence="19" id="KW-1185">Reference proteome</keyword>
<dbReference type="EC" id="1.3.1.98" evidence="5"/>
<dbReference type="Gene3D" id="3.90.78.10">
    <property type="entry name" value="UDP-N-acetylenolpyruvoylglucosamine reductase, C-terminal domain"/>
    <property type="match status" value="1"/>
</dbReference>
<dbReference type="InterPro" id="IPR036318">
    <property type="entry name" value="FAD-bd_PCMH-like_sf"/>
</dbReference>
<evidence type="ECO:0000256" key="8">
    <source>
        <dbReference type="ARBA" id="ARBA00022630"/>
    </source>
</evidence>
<dbReference type="NCBIfam" id="NF010480">
    <property type="entry name" value="PRK13905.1"/>
    <property type="match status" value="1"/>
</dbReference>
<dbReference type="GO" id="GO:0005829">
    <property type="term" value="C:cytosol"/>
    <property type="evidence" value="ECO:0007669"/>
    <property type="project" value="TreeGrafter"/>
</dbReference>
<evidence type="ECO:0000259" key="17">
    <source>
        <dbReference type="PROSITE" id="PS51387"/>
    </source>
</evidence>
<dbReference type="UniPathway" id="UPA00219"/>
<comment type="function">
    <text evidence="2">Cell wall formation.</text>
</comment>
<accession>A0A5A7QDV5</accession>
<dbReference type="Pfam" id="PF02873">
    <property type="entry name" value="MurB_C"/>
    <property type="match status" value="1"/>
</dbReference>
<dbReference type="PANTHER" id="PTHR21071">
    <property type="entry name" value="UDP-N-ACETYLENOLPYRUVOYLGLUCOSAMINE REDUCTASE"/>
    <property type="match status" value="1"/>
</dbReference>
<gene>
    <name evidence="18" type="ORF">STAS_19350</name>
</gene>
<evidence type="ECO:0000256" key="10">
    <source>
        <dbReference type="ARBA" id="ARBA00022857"/>
    </source>
</evidence>
<evidence type="ECO:0000256" key="15">
    <source>
        <dbReference type="ARBA" id="ARBA00023316"/>
    </source>
</evidence>
<dbReference type="InterPro" id="IPR006094">
    <property type="entry name" value="Oxid_FAD_bind_N"/>
</dbReference>
<dbReference type="InterPro" id="IPR036635">
    <property type="entry name" value="MurB_C_sf"/>
</dbReference>
<keyword evidence="7" id="KW-0132">Cell division</keyword>
<evidence type="ECO:0000256" key="4">
    <source>
        <dbReference type="ARBA" id="ARBA00004752"/>
    </source>
</evidence>
<dbReference type="InterPro" id="IPR003170">
    <property type="entry name" value="MurB"/>
</dbReference>
<evidence type="ECO:0000256" key="9">
    <source>
        <dbReference type="ARBA" id="ARBA00022827"/>
    </source>
</evidence>
<dbReference type="GO" id="GO:0071555">
    <property type="term" value="P:cell wall organization"/>
    <property type="evidence" value="ECO:0007669"/>
    <property type="project" value="UniProtKB-KW"/>
</dbReference>
<comment type="catalytic activity">
    <reaction evidence="16">
        <text>UDP-N-acetyl-alpha-D-muramate + NADP(+) = UDP-N-acetyl-3-O-(1-carboxyvinyl)-alpha-D-glucosamine + NADPH + H(+)</text>
        <dbReference type="Rhea" id="RHEA:12248"/>
        <dbReference type="ChEBI" id="CHEBI:15378"/>
        <dbReference type="ChEBI" id="CHEBI:57783"/>
        <dbReference type="ChEBI" id="CHEBI:58349"/>
        <dbReference type="ChEBI" id="CHEBI:68483"/>
        <dbReference type="ChEBI" id="CHEBI:70757"/>
        <dbReference type="EC" id="1.3.1.98"/>
    </reaction>
</comment>
<dbReference type="SUPFAM" id="SSF56176">
    <property type="entry name" value="FAD-binding/transporter-associated domain-like"/>
    <property type="match status" value="1"/>
</dbReference>
<evidence type="ECO:0000313" key="19">
    <source>
        <dbReference type="Proteomes" id="UP000325081"/>
    </source>
</evidence>
<evidence type="ECO:0000256" key="5">
    <source>
        <dbReference type="ARBA" id="ARBA00012518"/>
    </source>
</evidence>
<dbReference type="InterPro" id="IPR011601">
    <property type="entry name" value="MurB_C"/>
</dbReference>
<evidence type="ECO:0000256" key="14">
    <source>
        <dbReference type="ARBA" id="ARBA00023306"/>
    </source>
</evidence>
<keyword evidence="10" id="KW-0521">NADP</keyword>
<dbReference type="Gene3D" id="3.30.465.10">
    <property type="match status" value="1"/>
</dbReference>
<evidence type="ECO:0000256" key="16">
    <source>
        <dbReference type="ARBA" id="ARBA00048914"/>
    </source>
</evidence>
<sequence length="336" mass="36791">MPKPEMRLTSLLYLAHSIVLSLVSIAHSFAAIIFPRTRDVSEMDVSNNFRGEKLLSDLSTWGIGGPCKYFVQVSDQHQLAAAVRHCNEHSMRYMVIGRGSNCLFDDLGFDGCIIQNCIVFLENIEAGVYRAGSGYPMNRLGAQTANEGFSGLEFAGGIPGTVGGAVYMNAGANGQETADTVESIEIMSTNGELKTVKRSDLSFGYRKSPFQDMKDFAALTAVTFRLKASQSSMEKQQEYAKRRKLTQPVGEKSCGSVFRNPHGTEFSAAQLIEKAGLKGFKVGRAMISEKHANFFINSGGATSQDMLELIGLAKDAVYKKFGIKLKEEILHVHPYL</sequence>
<keyword evidence="15" id="KW-0961">Cell wall biogenesis/degradation</keyword>
<dbReference type="OrthoDB" id="66620at2759"/>
<evidence type="ECO:0000256" key="12">
    <source>
        <dbReference type="ARBA" id="ARBA00022984"/>
    </source>
</evidence>
<comment type="caution">
    <text evidence="18">The sequence shown here is derived from an EMBL/GenBank/DDBJ whole genome shotgun (WGS) entry which is preliminary data.</text>
</comment>
<evidence type="ECO:0000256" key="3">
    <source>
        <dbReference type="ARBA" id="ARBA00004496"/>
    </source>
</evidence>
<evidence type="ECO:0000256" key="7">
    <source>
        <dbReference type="ARBA" id="ARBA00022618"/>
    </source>
</evidence>
<dbReference type="SUPFAM" id="SSF56194">
    <property type="entry name" value="Uridine diphospho-N-Acetylenolpyruvylglucosamine reductase, MurB, C-terminal domain"/>
    <property type="match status" value="1"/>
</dbReference>
<keyword evidence="8" id="KW-0285">Flavoprotein</keyword>
<keyword evidence="14" id="KW-0131">Cell cycle</keyword>
<feature type="domain" description="FAD-binding PCMH-type" evidence="17">
    <location>
        <begin position="62"/>
        <end position="229"/>
    </location>
</feature>
<evidence type="ECO:0000256" key="2">
    <source>
        <dbReference type="ARBA" id="ARBA00003921"/>
    </source>
</evidence>
<dbReference type="NCBIfam" id="TIGR00179">
    <property type="entry name" value="murB"/>
    <property type="match status" value="1"/>
</dbReference>
<dbReference type="EMBL" id="BKCP01006393">
    <property type="protein sequence ID" value="GER42557.1"/>
    <property type="molecule type" value="Genomic_DNA"/>
</dbReference>
<proteinExistence type="inferred from homology"/>
<protein>
    <recommendedName>
        <fullName evidence="5">UDP-N-acetylmuramate dehydrogenase</fullName>
        <ecNumber evidence="5">1.3.1.98</ecNumber>
    </recommendedName>
</protein>
<dbReference type="HAMAP" id="MF_00037">
    <property type="entry name" value="MurB"/>
    <property type="match status" value="1"/>
</dbReference>
<dbReference type="PANTHER" id="PTHR21071:SF4">
    <property type="entry name" value="UDP-N-ACETYLENOLPYRUVOYLGLUCOSAMINE REDUCTASE"/>
    <property type="match status" value="1"/>
</dbReference>
<keyword evidence="9" id="KW-0274">FAD</keyword>
<dbReference type="GO" id="GO:0071949">
    <property type="term" value="F:FAD binding"/>
    <property type="evidence" value="ECO:0007669"/>
    <property type="project" value="InterPro"/>
</dbReference>
<keyword evidence="11" id="KW-0133">Cell shape</keyword>